<organism evidence="2 3">
    <name type="scientific">Arachis hypogaea</name>
    <name type="common">Peanut</name>
    <dbReference type="NCBI Taxonomy" id="3818"/>
    <lineage>
        <taxon>Eukaryota</taxon>
        <taxon>Viridiplantae</taxon>
        <taxon>Streptophyta</taxon>
        <taxon>Embryophyta</taxon>
        <taxon>Tracheophyta</taxon>
        <taxon>Spermatophyta</taxon>
        <taxon>Magnoliopsida</taxon>
        <taxon>eudicotyledons</taxon>
        <taxon>Gunneridae</taxon>
        <taxon>Pentapetalae</taxon>
        <taxon>rosids</taxon>
        <taxon>fabids</taxon>
        <taxon>Fabales</taxon>
        <taxon>Fabaceae</taxon>
        <taxon>Papilionoideae</taxon>
        <taxon>50 kb inversion clade</taxon>
        <taxon>dalbergioids sensu lato</taxon>
        <taxon>Dalbergieae</taxon>
        <taxon>Pterocarpus clade</taxon>
        <taxon>Arachis</taxon>
    </lineage>
</organism>
<evidence type="ECO:0000313" key="2">
    <source>
        <dbReference type="EMBL" id="RYQ83358.1"/>
    </source>
</evidence>
<reference evidence="2 3" key="1">
    <citation type="submission" date="2019-01" db="EMBL/GenBank/DDBJ databases">
        <title>Sequencing of cultivated peanut Arachis hypogaea provides insights into genome evolution and oil improvement.</title>
        <authorList>
            <person name="Chen X."/>
        </authorList>
    </citation>
    <scope>NUCLEOTIDE SEQUENCE [LARGE SCALE GENOMIC DNA]</scope>
    <source>
        <strain evidence="3">cv. Fuhuasheng</strain>
        <tissue evidence="2">Leaves</tissue>
    </source>
</reference>
<dbReference type="Proteomes" id="UP000289738">
    <property type="component" value="Chromosome B10"/>
</dbReference>
<evidence type="ECO:0000313" key="3">
    <source>
        <dbReference type="Proteomes" id="UP000289738"/>
    </source>
</evidence>
<name>A0A444X0Z4_ARAHY</name>
<gene>
    <name evidence="2" type="ORF">Ahy_B10g102002</name>
</gene>
<evidence type="ECO:0008006" key="4">
    <source>
        <dbReference type="Google" id="ProtNLM"/>
    </source>
</evidence>
<dbReference type="EMBL" id="SDMP01000020">
    <property type="protein sequence ID" value="RYQ83358.1"/>
    <property type="molecule type" value="Genomic_DNA"/>
</dbReference>
<feature type="region of interest" description="Disordered" evidence="1">
    <location>
        <begin position="1"/>
        <end position="20"/>
    </location>
</feature>
<sequence length="196" mass="22059">MASPSTRVASQAKGKGPMVQPQAPLTLQILNQINDEMIEDPQPQLDDARILIPFNIGDETHCFVGPIQNLERAHKRIHYFPNAQGEDLLINQNLVISHFINPQKPFRNNPKVTPRGADFKAWHRHLELEKNNVWRAFGIQDLLRISHFTPITYPWMIGAVVNFSNRTTNNFYLACGTIGPSLLDVAAITGLPISFS</sequence>
<accession>A0A444X0Z4</accession>
<evidence type="ECO:0000256" key="1">
    <source>
        <dbReference type="SAM" id="MobiDB-lite"/>
    </source>
</evidence>
<proteinExistence type="predicted"/>
<keyword evidence="3" id="KW-1185">Reference proteome</keyword>
<protein>
    <recommendedName>
        <fullName evidence="4">Aminotransferase-like plant mobile domain-containing protein</fullName>
    </recommendedName>
</protein>
<comment type="caution">
    <text evidence="2">The sequence shown here is derived from an EMBL/GenBank/DDBJ whole genome shotgun (WGS) entry which is preliminary data.</text>
</comment>
<dbReference type="AlphaFoldDB" id="A0A444X0Z4"/>